<dbReference type="InterPro" id="IPR036582">
    <property type="entry name" value="Mao_N_sf"/>
</dbReference>
<dbReference type="SUPFAM" id="SSF55383">
    <property type="entry name" value="Copper amine oxidase, domain N"/>
    <property type="match status" value="1"/>
</dbReference>
<dbReference type="Proteomes" id="UP001407405">
    <property type="component" value="Unassembled WGS sequence"/>
</dbReference>
<comment type="caution">
    <text evidence="3">The sequence shown here is derived from an EMBL/GenBank/DDBJ whole genome shotgun (WGS) entry which is preliminary data.</text>
</comment>
<name>A0ABU9VUA7_9CLOT</name>
<sequence>MKKALHRNSSFLWATPNDQAAPKTLSGKLKRGLLLLIVLLLTMLPLTGCTDDLQGLEAAFEALEERAEAVEDRIFEIEWHLDYEQSLTFERRMEQAMEALEKSFESEVMALLGEDMTYEKLDRMSEAEVLALLNEESAANLINLLDQLIDRLHVTIDEVEHALLPYRKTIRLTINEAEGLVNGRIQQLDQAPVITDGRTLVPLRFIGEALGASVEWSHTERRVVYTLGDQVLQLTINSNEATLNGQPITLETAPVISGGRTLVPLRVVSETLGFDVEWIGSKRMVVITTPFEEAEDPWSLPPETPAAVSYLHGVVIDAYWLVEDPAITLLVKGEEMTFEAHPSTYWDVVEDWDYYSHWGLFHAGFSEEMTLVSLEYLEGVEEYIGIFADYEDAKTLADVLALEGNLLTFIGVEHLLDSDDPDALAGFDTIINTQLTPANGETIQLSDDVVVYVEGEDGLFQVGDVEAAMGEAYDYVELYDLDGDLIYDMVIVWLI</sequence>
<feature type="coiled-coil region" evidence="1">
    <location>
        <begin position="46"/>
        <end position="73"/>
    </location>
</feature>
<dbReference type="Gene3D" id="3.30.457.10">
    <property type="entry name" value="Copper amine oxidase-like, N-terminal domain"/>
    <property type="match status" value="1"/>
</dbReference>
<evidence type="ECO:0000259" key="2">
    <source>
        <dbReference type="Pfam" id="PF07833"/>
    </source>
</evidence>
<evidence type="ECO:0000313" key="3">
    <source>
        <dbReference type="EMBL" id="MEN1760727.1"/>
    </source>
</evidence>
<accession>A0ABU9VUA7</accession>
<dbReference type="RefSeq" id="WP_343186048.1">
    <property type="nucleotide sequence ID" value="NZ_JBCITM010000008.1"/>
</dbReference>
<evidence type="ECO:0000256" key="1">
    <source>
        <dbReference type="SAM" id="Coils"/>
    </source>
</evidence>
<feature type="domain" description="Copper amine oxidase-like N-terminal" evidence="2">
    <location>
        <begin position="181"/>
        <end position="287"/>
    </location>
</feature>
<evidence type="ECO:0000313" key="4">
    <source>
        <dbReference type="Proteomes" id="UP001407405"/>
    </source>
</evidence>
<keyword evidence="1" id="KW-0175">Coiled coil</keyword>
<reference evidence="3 4" key="1">
    <citation type="submission" date="2024-04" db="EMBL/GenBank/DDBJ databases">
        <title>Genome sequencing and metabolic network reconstruction of aminoacids and betaine degradation by Anoxynatronum sibiricum.</title>
        <authorList>
            <person name="Detkova E.N."/>
            <person name="Boltjanskaja Y.V."/>
            <person name="Mardanov A.V."/>
            <person name="Kevbrin V."/>
        </authorList>
    </citation>
    <scope>NUCLEOTIDE SEQUENCE [LARGE SCALE GENOMIC DNA]</scope>
    <source>
        <strain evidence="3 4">Z-7981</strain>
    </source>
</reference>
<dbReference type="EMBL" id="JBCITM010000008">
    <property type="protein sequence ID" value="MEN1760727.1"/>
    <property type="molecule type" value="Genomic_DNA"/>
</dbReference>
<organism evidence="3 4">
    <name type="scientific">Anoxynatronum sibiricum</name>
    <dbReference type="NCBI Taxonomy" id="210623"/>
    <lineage>
        <taxon>Bacteria</taxon>
        <taxon>Bacillati</taxon>
        <taxon>Bacillota</taxon>
        <taxon>Clostridia</taxon>
        <taxon>Eubacteriales</taxon>
        <taxon>Clostridiaceae</taxon>
        <taxon>Anoxynatronum</taxon>
    </lineage>
</organism>
<dbReference type="Pfam" id="PF07833">
    <property type="entry name" value="Cu_amine_oxidN1"/>
    <property type="match status" value="1"/>
</dbReference>
<proteinExistence type="predicted"/>
<gene>
    <name evidence="3" type="ORF">AAIG11_09595</name>
</gene>
<protein>
    <submittedName>
        <fullName evidence="3">Copper amine oxidase N-terminal domain-containing protein</fullName>
    </submittedName>
</protein>
<dbReference type="InterPro" id="IPR012854">
    <property type="entry name" value="Cu_amine_oxidase-like_N"/>
</dbReference>
<keyword evidence="4" id="KW-1185">Reference proteome</keyword>